<accession>A0A918WJX6</accession>
<comment type="caution">
    <text evidence="1">The sequence shown here is derived from an EMBL/GenBank/DDBJ whole genome shotgun (WGS) entry which is preliminary data.</text>
</comment>
<evidence type="ECO:0000313" key="1">
    <source>
        <dbReference type="EMBL" id="GHC54470.1"/>
    </source>
</evidence>
<dbReference type="AlphaFoldDB" id="A0A918WJX6"/>
<dbReference type="EMBL" id="BMYJ01000004">
    <property type="protein sequence ID" value="GHC54470.1"/>
    <property type="molecule type" value="Genomic_DNA"/>
</dbReference>
<sequence length="60" mass="6022">MRAVPAAGGALQRLFPLIYGSNPDDLALAANLAIAPARGGGGCGPAGRRTGFVARVVQFN</sequence>
<reference evidence="1" key="1">
    <citation type="journal article" date="2014" name="Int. J. Syst. Evol. Microbiol.">
        <title>Complete genome sequence of Corynebacterium casei LMG S-19264T (=DSM 44701T), isolated from a smear-ripened cheese.</title>
        <authorList>
            <consortium name="US DOE Joint Genome Institute (JGI-PGF)"/>
            <person name="Walter F."/>
            <person name="Albersmeier A."/>
            <person name="Kalinowski J."/>
            <person name="Ruckert C."/>
        </authorList>
    </citation>
    <scope>NUCLEOTIDE SEQUENCE</scope>
    <source>
        <strain evidence="1">KCTC 23310</strain>
    </source>
</reference>
<organism evidence="1 2">
    <name type="scientific">Neogemmobacter tilapiae</name>
    <dbReference type="NCBI Taxonomy" id="875041"/>
    <lineage>
        <taxon>Bacteria</taxon>
        <taxon>Pseudomonadati</taxon>
        <taxon>Pseudomonadota</taxon>
        <taxon>Alphaproteobacteria</taxon>
        <taxon>Rhodobacterales</taxon>
        <taxon>Paracoccaceae</taxon>
        <taxon>Neogemmobacter</taxon>
    </lineage>
</organism>
<reference evidence="1" key="2">
    <citation type="submission" date="2020-09" db="EMBL/GenBank/DDBJ databases">
        <authorList>
            <person name="Sun Q."/>
            <person name="Kim S."/>
        </authorList>
    </citation>
    <scope>NUCLEOTIDE SEQUENCE</scope>
    <source>
        <strain evidence="1">KCTC 23310</strain>
    </source>
</reference>
<name>A0A918WJX6_9RHOB</name>
<keyword evidence="2" id="KW-1185">Reference proteome</keyword>
<evidence type="ECO:0000313" key="2">
    <source>
        <dbReference type="Proteomes" id="UP000638981"/>
    </source>
</evidence>
<protein>
    <submittedName>
        <fullName evidence="1">Uncharacterized protein</fullName>
    </submittedName>
</protein>
<dbReference type="Proteomes" id="UP000638981">
    <property type="component" value="Unassembled WGS sequence"/>
</dbReference>
<gene>
    <name evidence="1" type="ORF">GCM10007315_16730</name>
</gene>
<proteinExistence type="predicted"/>